<dbReference type="Gene3D" id="2.60.40.150">
    <property type="entry name" value="C2 domain"/>
    <property type="match status" value="1"/>
</dbReference>
<dbReference type="SUPFAM" id="SSF56204">
    <property type="entry name" value="Hect, E3 ligase catalytic domain"/>
    <property type="match status" value="1"/>
</dbReference>
<dbReference type="EC" id="2.3.2.26" evidence="4"/>
<evidence type="ECO:0000256" key="8">
    <source>
        <dbReference type="ARBA" id="ARBA00022737"/>
    </source>
</evidence>
<feature type="compositionally biased region" description="Low complexity" evidence="11">
    <location>
        <begin position="988"/>
        <end position="997"/>
    </location>
</feature>
<comment type="catalytic activity">
    <reaction evidence="1">
        <text>S-ubiquitinyl-[E2 ubiquitin-conjugating enzyme]-L-cysteine + [acceptor protein]-L-lysine = [E2 ubiquitin-conjugating enzyme]-L-cysteine + N(6)-ubiquitinyl-[acceptor protein]-L-lysine.</text>
        <dbReference type="EC" id="2.3.2.26"/>
    </reaction>
</comment>
<dbReference type="Gene3D" id="2.60.40.2840">
    <property type="match status" value="1"/>
</dbReference>
<evidence type="ECO:0000256" key="7">
    <source>
        <dbReference type="ARBA" id="ARBA00022679"/>
    </source>
</evidence>
<dbReference type="GO" id="GO:0061630">
    <property type="term" value="F:ubiquitin protein ligase activity"/>
    <property type="evidence" value="ECO:0007669"/>
    <property type="project" value="UniProtKB-EC"/>
</dbReference>
<dbReference type="InterPro" id="IPR032348">
    <property type="entry name" value="HECW_N"/>
</dbReference>
<feature type="region of interest" description="Disordered" evidence="11">
    <location>
        <begin position="952"/>
        <end position="997"/>
    </location>
</feature>
<dbReference type="CDD" id="cd00201">
    <property type="entry name" value="WW"/>
    <property type="match status" value="2"/>
</dbReference>
<proteinExistence type="predicted"/>
<feature type="compositionally biased region" description="Basic residues" evidence="11">
    <location>
        <begin position="21"/>
        <end position="30"/>
    </location>
</feature>
<dbReference type="Pfam" id="PF18436">
    <property type="entry name" value="HECW1_helix"/>
    <property type="match status" value="1"/>
</dbReference>
<dbReference type="Pfam" id="PF00397">
    <property type="entry name" value="WW"/>
    <property type="match status" value="1"/>
</dbReference>
<dbReference type="Pfam" id="PF00632">
    <property type="entry name" value="HECT"/>
    <property type="match status" value="1"/>
</dbReference>
<feature type="region of interest" description="Disordered" evidence="11">
    <location>
        <begin position="1"/>
        <end position="71"/>
    </location>
</feature>
<dbReference type="PROSITE" id="PS50237">
    <property type="entry name" value="HECT"/>
    <property type="match status" value="1"/>
</dbReference>
<comment type="caution">
    <text evidence="15">The sequence shown here is derived from an EMBL/GenBank/DDBJ whole genome shotgun (WGS) entry which is preliminary data.</text>
</comment>
<keyword evidence="16" id="KW-1185">Reference proteome</keyword>
<keyword evidence="9 10" id="KW-0833">Ubl conjugation pathway</keyword>
<dbReference type="PANTHER" id="PTHR11254">
    <property type="entry name" value="HECT DOMAIN UBIQUITIN-PROTEIN LIGASE"/>
    <property type="match status" value="1"/>
</dbReference>
<reference evidence="15 16" key="1">
    <citation type="submission" date="2024-09" db="EMBL/GenBank/DDBJ databases">
        <title>A chromosome-level genome assembly of Gray's grenadier anchovy, Coilia grayii.</title>
        <authorList>
            <person name="Fu Z."/>
        </authorList>
    </citation>
    <scope>NUCLEOTIDE SEQUENCE [LARGE SCALE GENOMIC DNA]</scope>
    <source>
        <strain evidence="15">G4</strain>
        <tissue evidence="15">Muscle</tissue>
    </source>
</reference>
<feature type="compositionally biased region" description="Acidic residues" evidence="11">
    <location>
        <begin position="811"/>
        <end position="820"/>
    </location>
</feature>
<dbReference type="Pfam" id="PF16562">
    <property type="entry name" value="HECW_N"/>
    <property type="match status" value="1"/>
</dbReference>
<dbReference type="InterPro" id="IPR040524">
    <property type="entry name" value="HECW1_helix"/>
</dbReference>
<evidence type="ECO:0000256" key="4">
    <source>
        <dbReference type="ARBA" id="ARBA00012485"/>
    </source>
</evidence>
<evidence type="ECO:0000313" key="16">
    <source>
        <dbReference type="Proteomes" id="UP001591681"/>
    </source>
</evidence>
<feature type="domain" description="WW" evidence="13">
    <location>
        <begin position="740"/>
        <end position="773"/>
    </location>
</feature>
<feature type="domain" description="C2" evidence="12">
    <location>
        <begin position="173"/>
        <end position="305"/>
    </location>
</feature>
<name>A0ABD1J1X5_9TELE</name>
<dbReference type="PANTHER" id="PTHR11254:SF442">
    <property type="entry name" value="HECT-TYPE E3 UBIQUITIN TRANSFERASE"/>
    <property type="match status" value="1"/>
</dbReference>
<feature type="compositionally biased region" description="Acidic residues" evidence="11">
    <location>
        <begin position="647"/>
        <end position="664"/>
    </location>
</feature>
<evidence type="ECO:0000259" key="14">
    <source>
        <dbReference type="PROSITE" id="PS50237"/>
    </source>
</evidence>
<dbReference type="InterPro" id="IPR036020">
    <property type="entry name" value="WW_dom_sf"/>
</dbReference>
<dbReference type="Gene3D" id="3.30.2160.10">
    <property type="entry name" value="Hect, E3 ligase catalytic domain"/>
    <property type="match status" value="1"/>
</dbReference>
<keyword evidence="8" id="KW-0677">Repeat</keyword>
<dbReference type="FunFam" id="2.20.70.10:FF:000013">
    <property type="entry name" value="E3 ubiquitin-protein ligase HECW2 isoform X1"/>
    <property type="match status" value="1"/>
</dbReference>
<dbReference type="SUPFAM" id="SSF49562">
    <property type="entry name" value="C2 domain (Calcium/lipid-binding domain, CaLB)"/>
    <property type="match status" value="1"/>
</dbReference>
<dbReference type="FunFam" id="2.60.40.2840:FF:000001">
    <property type="entry name" value="E3 ubiquitin-protein ligase HECW2 isoform X1"/>
    <property type="match status" value="1"/>
</dbReference>
<feature type="compositionally biased region" description="Polar residues" evidence="11">
    <location>
        <begin position="469"/>
        <end position="479"/>
    </location>
</feature>
<dbReference type="PROSITE" id="PS50004">
    <property type="entry name" value="C2"/>
    <property type="match status" value="1"/>
</dbReference>
<dbReference type="SMART" id="SM00456">
    <property type="entry name" value="WW"/>
    <property type="match status" value="2"/>
</dbReference>
<gene>
    <name evidence="15" type="ORF">ACEWY4_022995</name>
</gene>
<feature type="compositionally biased region" description="Polar residues" evidence="11">
    <location>
        <begin position="60"/>
        <end position="71"/>
    </location>
</feature>
<feature type="region of interest" description="Disordered" evidence="11">
    <location>
        <begin position="459"/>
        <end position="508"/>
    </location>
</feature>
<organism evidence="15 16">
    <name type="scientific">Coilia grayii</name>
    <name type="common">Gray's grenadier anchovy</name>
    <dbReference type="NCBI Taxonomy" id="363190"/>
    <lineage>
        <taxon>Eukaryota</taxon>
        <taxon>Metazoa</taxon>
        <taxon>Chordata</taxon>
        <taxon>Craniata</taxon>
        <taxon>Vertebrata</taxon>
        <taxon>Euteleostomi</taxon>
        <taxon>Actinopterygii</taxon>
        <taxon>Neopterygii</taxon>
        <taxon>Teleostei</taxon>
        <taxon>Clupei</taxon>
        <taxon>Clupeiformes</taxon>
        <taxon>Clupeoidei</taxon>
        <taxon>Engraulidae</taxon>
        <taxon>Coilinae</taxon>
        <taxon>Coilia</taxon>
    </lineage>
</organism>
<evidence type="ECO:0000256" key="5">
    <source>
        <dbReference type="ARBA" id="ARBA00022490"/>
    </source>
</evidence>
<dbReference type="InterPro" id="IPR000569">
    <property type="entry name" value="HECT_dom"/>
</dbReference>
<dbReference type="InterPro" id="IPR001202">
    <property type="entry name" value="WW_dom"/>
</dbReference>
<dbReference type="FunFam" id="3.30.2410.10:FF:000002">
    <property type="entry name" value="E3 ubiquitin-protein ligase HECW2"/>
    <property type="match status" value="1"/>
</dbReference>
<evidence type="ECO:0000256" key="6">
    <source>
        <dbReference type="ARBA" id="ARBA00022553"/>
    </source>
</evidence>
<feature type="active site" description="Glycyl thioester intermediate" evidence="10">
    <location>
        <position position="1460"/>
    </location>
</feature>
<dbReference type="Proteomes" id="UP001591681">
    <property type="component" value="Unassembled WGS sequence"/>
</dbReference>
<dbReference type="InterPro" id="IPR050409">
    <property type="entry name" value="E3_ubiq-protein_ligase"/>
</dbReference>
<dbReference type="InterPro" id="IPR000008">
    <property type="entry name" value="C2_dom"/>
</dbReference>
<comment type="subcellular location">
    <subcellularLocation>
        <location evidence="2">Cytoplasm</location>
    </subcellularLocation>
</comment>
<sequence>MAPQGREHLAPPAREHSGGGQRRRSPHLRHTLSPENLRSLSERSSSEGGPGGAVGLPRANSDTDLVSSQGRSSLTANTVDFTMGRGQNLVISWDIKEEVDATDWIGLYHIDETCPSNVWDCKNRGVNGTQKGQIVWKLEAGPYFMEPETRICFKYYHGVSGALRATTPCIAVKNPGVQAQGEGQQDTSRRLVSFTLSDICASGLKKGMFFNPDPYLKMSIQPGKRSCLPSLSHHGQERRASIISNTTNPVWRGEKHTFVALMTDVLVIEVKDKFAKSRPIIKRFLGQLHIPVQILLERQSGSQPLSFSLCRRLPTDHVSGQLQLKVEVTSTGHEGVSAESLLVASAMNGAPGTPSDDEDLPHPLPMTSHHVIHSPTGSHGSHRNSDPGIITSPERDFLACALEDNSPSSPDLLQGSFSEQLDAIEAPKGPGERPLGAAMPKLCSSFPTHTRLSAMLHIDSDEDEDRSTANDTTPPTINGSPRLPPVPLRLPEETEEEEEEEVDSCREAYETEREALPLEMVGGLELGRTALLREEVPSSLAPEVGTATLQDGQEEQDDEGQGPSEDQSTEVDVSSMATDSCPVAASGNEDMQETEEGAETAIDPGGGESEQAPPTVGDGSDPTGEPPPEPEPVRQPPQPSPEPPANEPEEEEPEEEEEEPEEPDTVSRRWSLEATAGVSQGEEEEEDLMPSAEGGSVDSETFVTDTETDGSLGAQINGHQHVGSLPSVRQDIHRYQRVDEPLPPNWEARIDSHGRIFFVDHVNRTTTWQRPTGPPAPQGLTRSSSIQQMEQLNRRYQSIRRTMTSERSEEQPVDPPEDTDLLPHTVSEYRREGHSSSRSRLALLLQSPGAKFLSSPDFFTVLHSNPSAYRMFTSNTCLKHMISKVRRDAHHFERYQHNRDLVTFLNLFANKQLELPRGWEMKHDHTGKPFFVDHNCRTTTFIDPRLPLQSSRSSGLLVHRQHLSRQRSHSAGEVADDSRSPSPPMPRPSSTFSGSSRSQYHDLVPVAYNEKIVAFLRQPNIFEILQERQPELVRNHSLKEKVQFIRNEGSSGLARLSSDADLVMLLSLFEEEVMSYVPPHALLQAGYCHASPQSSPGTPRANVRAPAPYKRDFEAKLRNFYRKLETKGYGQGPGKVKLIIRRDHLLEDAFNQIMCYSRKDLQRSKLYVSFVGEEGLDYSGPSREFFFLVSRELFNPYYGLFEYSANDTYTVQISPMSAFVDNHHDWFRFSGRILGLALIHQYLLDAFFTRPFYKGLLRIPCDLSDLEFLDEEFHQSLQWMKDNDIEDTLDLTFTVNEEVFGQITERELKPGGSGISVSEKNKKEYIERMVKWRIERGVAQQTESLVRGFYEVVDVRLVSVFDARELELVIAGTAEIDLADWRSNTEYRGGYHDNHIVIRWFWAAVERFNNEQRLRLLQFVTGTSSIPYEGFASLRGSNGPRRFCVEKWGKVTSLPRAHTCFNRLDLPPYPCFSMLYEKLVTAVEETSTFGLE</sequence>
<dbReference type="InterPro" id="IPR035983">
    <property type="entry name" value="Hect_E3_ubiquitin_ligase"/>
</dbReference>
<feature type="compositionally biased region" description="Basic residues" evidence="11">
    <location>
        <begin position="959"/>
        <end position="968"/>
    </location>
</feature>
<dbReference type="FunFam" id="3.90.1750.10:FF:000004">
    <property type="entry name" value="E3 ubiquitin-protein ligase HECW2 isoform X1"/>
    <property type="match status" value="1"/>
</dbReference>
<feature type="compositionally biased region" description="Basic and acidic residues" evidence="11">
    <location>
        <begin position="1"/>
        <end position="17"/>
    </location>
</feature>
<dbReference type="SUPFAM" id="SSF51045">
    <property type="entry name" value="WW domain"/>
    <property type="match status" value="2"/>
</dbReference>
<dbReference type="Gene3D" id="3.90.1750.10">
    <property type="entry name" value="Hect, E3 ligase catalytic domains"/>
    <property type="match status" value="1"/>
</dbReference>
<feature type="compositionally biased region" description="Pro residues" evidence="11">
    <location>
        <begin position="624"/>
        <end position="646"/>
    </location>
</feature>
<dbReference type="CDD" id="cd00078">
    <property type="entry name" value="HECTc"/>
    <property type="match status" value="1"/>
</dbReference>
<dbReference type="PROSITE" id="PS01159">
    <property type="entry name" value="WW_DOMAIN_1"/>
    <property type="match status" value="2"/>
</dbReference>
<evidence type="ECO:0000256" key="9">
    <source>
        <dbReference type="ARBA" id="ARBA00022786"/>
    </source>
</evidence>
<dbReference type="Pfam" id="PF00168">
    <property type="entry name" value="C2"/>
    <property type="match status" value="1"/>
</dbReference>
<feature type="domain" description="HECT" evidence="14">
    <location>
        <begin position="1157"/>
        <end position="1492"/>
    </location>
</feature>
<dbReference type="FunFam" id="2.20.70.10:FF:000007">
    <property type="entry name" value="E3 ubiquitin-protein ligase HECW2 isoform X1"/>
    <property type="match status" value="1"/>
</dbReference>
<accession>A0ABD1J1X5</accession>
<feature type="compositionally biased region" description="Acidic residues" evidence="11">
    <location>
        <begin position="493"/>
        <end position="502"/>
    </location>
</feature>
<dbReference type="SMART" id="SM00239">
    <property type="entry name" value="C2"/>
    <property type="match status" value="1"/>
</dbReference>
<feature type="region of interest" description="Disordered" evidence="11">
    <location>
        <begin position="802"/>
        <end position="822"/>
    </location>
</feature>
<evidence type="ECO:0000256" key="3">
    <source>
        <dbReference type="ARBA" id="ARBA00004906"/>
    </source>
</evidence>
<evidence type="ECO:0000313" key="15">
    <source>
        <dbReference type="EMBL" id="KAL2081142.1"/>
    </source>
</evidence>
<comment type="pathway">
    <text evidence="3">Protein modification; protein ubiquitination.</text>
</comment>
<evidence type="ECO:0000259" key="12">
    <source>
        <dbReference type="PROSITE" id="PS50004"/>
    </source>
</evidence>
<dbReference type="EMBL" id="JBHFQA010000020">
    <property type="protein sequence ID" value="KAL2081142.1"/>
    <property type="molecule type" value="Genomic_DNA"/>
</dbReference>
<evidence type="ECO:0000256" key="1">
    <source>
        <dbReference type="ARBA" id="ARBA00000885"/>
    </source>
</evidence>
<dbReference type="InterPro" id="IPR035892">
    <property type="entry name" value="C2_domain_sf"/>
</dbReference>
<evidence type="ECO:0000259" key="13">
    <source>
        <dbReference type="PROSITE" id="PS50020"/>
    </source>
</evidence>
<dbReference type="Gene3D" id="3.30.2410.10">
    <property type="entry name" value="Hect, E3 ligase catalytic domain"/>
    <property type="match status" value="1"/>
</dbReference>
<dbReference type="GO" id="GO:0005737">
    <property type="term" value="C:cytoplasm"/>
    <property type="evidence" value="ECO:0007669"/>
    <property type="project" value="UniProtKB-SubCell"/>
</dbReference>
<evidence type="ECO:0000256" key="10">
    <source>
        <dbReference type="PROSITE-ProRule" id="PRU00104"/>
    </source>
</evidence>
<keyword evidence="7" id="KW-0808">Transferase</keyword>
<feature type="compositionally biased region" description="Polar residues" evidence="11">
    <location>
        <begin position="564"/>
        <end position="578"/>
    </location>
</feature>
<feature type="region of interest" description="Disordered" evidence="11">
    <location>
        <begin position="536"/>
        <end position="724"/>
    </location>
</feature>
<keyword evidence="5" id="KW-0963">Cytoplasm</keyword>
<dbReference type="Gene3D" id="2.20.70.10">
    <property type="match status" value="2"/>
</dbReference>
<dbReference type="FunFam" id="3.30.2160.10:FF:000005">
    <property type="entry name" value="E3 ubiquitin-protein ligase HECW2 isoform X1"/>
    <property type="match status" value="1"/>
</dbReference>
<protein>
    <recommendedName>
        <fullName evidence="4">HECT-type E3 ubiquitin transferase</fullName>
        <ecNumber evidence="4">2.3.2.26</ecNumber>
    </recommendedName>
</protein>
<evidence type="ECO:0000256" key="11">
    <source>
        <dbReference type="SAM" id="MobiDB-lite"/>
    </source>
</evidence>
<keyword evidence="6" id="KW-0597">Phosphoprotein</keyword>
<dbReference type="PROSITE" id="PS50020">
    <property type="entry name" value="WW_DOMAIN_2"/>
    <property type="match status" value="2"/>
</dbReference>
<evidence type="ECO:0000256" key="2">
    <source>
        <dbReference type="ARBA" id="ARBA00004496"/>
    </source>
</evidence>
<dbReference type="SMART" id="SM00119">
    <property type="entry name" value="HECTc"/>
    <property type="match status" value="1"/>
</dbReference>
<dbReference type="FunFam" id="3.90.1750.10:FF:000036">
    <property type="entry name" value="E3 ubiquitin-protein ligase HECW2"/>
    <property type="match status" value="1"/>
</dbReference>
<feature type="domain" description="WW" evidence="13">
    <location>
        <begin position="913"/>
        <end position="946"/>
    </location>
</feature>